<sequence>MEATNSVSKGVFLLNADTNGKRTRDGNTTFLDESMTDALWYRGYKKHWKSLERAITNIQTTSHGKVLDDLLAFVEECYFAVEYDGALPTSILLTGINQTDHLSQFRNLTDHIHNNTLSYVVILQSRDCSGIKQAIEAMVGGFMEQQLADDDTQEKPLRKNQLNLPVLQAWYFEKHEHMERKPKLTIILPEFEHFKPNMLEDFILILHSHAPHLPFVLIFGVATTMSSVHSALPYHVTSKLKLSTFQSEPSITHLNKLLDHVFLTPFCPLHLSAKTLTLLLDIFLFYDFSVNGFVQGLKVAFMEHYFDQSIHGLSTIVRDDDDLSEMVEKLTANDLQQIRELPSFRPFVESLDQPQAVIDFLTDDDHLKRSLPAMLLRVHNYWFIFHCALEILHALVYDLPKAPLGKSLRELYCHAAASDVTTLPEFHECMKLISFLSKEEMLLKIKAMLDIVLAYVNRNDQLNTEGCIVYEVAPLEEIANGLVVLSDELGAATYDMVPNGSGLDKTDRQQLLSPSMGRQELREKLLNGVRSAKQESGVTRAIGRLMKYLVKRIFQRYLKPPNATSVPLIELFLFSDSAAMRRHIIGSPRAAMHTALTNPQHYLQCECCILDDPDSILPTLPDICIAYKLHLECGKLINLYDWLQAFRAVVEERSPDELDEQVSPQIQARFTLAVSELQFLGFIKTSKRKTDHVTRLTW</sequence>
<dbReference type="Pfam" id="PF07034">
    <property type="entry name" value="ORC3_N"/>
    <property type="match status" value="1"/>
</dbReference>
<dbReference type="RefSeq" id="XP_035794782.1">
    <property type="nucleotide sequence ID" value="XM_035938889.1"/>
</dbReference>
<dbReference type="GO" id="GO:0005656">
    <property type="term" value="C:nuclear pre-replicative complex"/>
    <property type="evidence" value="ECO:0007669"/>
    <property type="project" value="TreeGrafter"/>
</dbReference>
<evidence type="ECO:0000259" key="10">
    <source>
        <dbReference type="Pfam" id="PF07034"/>
    </source>
</evidence>
<comment type="subunit">
    <text evidence="8">Component of ORC, a complex composed of at least 6 subunits: ORC1, ORC2, ORC3, ORC4, ORC5 and ORC6. ORC is regulated in a cell-cycle dependent manner. It is sequentially assembled at the exit from anaphase of mitosis and disassembled as cells enter S phase.</text>
</comment>
<dbReference type="CTD" id="23595"/>
<dbReference type="InterPro" id="IPR045663">
    <property type="entry name" value="ORC3_ins"/>
</dbReference>
<dbReference type="PANTHER" id="PTHR12748">
    <property type="entry name" value="ORIGIN RECOGNITION COMPLEX SUBUNIT 3"/>
    <property type="match status" value="1"/>
</dbReference>
<keyword evidence="5" id="KW-0235">DNA replication</keyword>
<dbReference type="KEGG" id="aali:118467929"/>
<dbReference type="GeneID" id="118467929"/>
<name>A0A182FM09_ANOAL</name>
<evidence type="ECO:0000256" key="6">
    <source>
        <dbReference type="ARBA" id="ARBA00023125"/>
    </source>
</evidence>
<dbReference type="CDD" id="cd20704">
    <property type="entry name" value="Orc3"/>
    <property type="match status" value="2"/>
</dbReference>
<dbReference type="VEuPathDB" id="VectorBase:AALB20_037895"/>
<evidence type="ECO:0000259" key="11">
    <source>
        <dbReference type="Pfam" id="PF18137"/>
    </source>
</evidence>
<evidence type="ECO:0000313" key="14">
    <source>
        <dbReference type="Proteomes" id="UP000069272"/>
    </source>
</evidence>
<dbReference type="Proteomes" id="UP000069272">
    <property type="component" value="Chromosome 3R"/>
</dbReference>
<evidence type="ECO:0000259" key="12">
    <source>
        <dbReference type="Pfam" id="PF19675"/>
    </source>
</evidence>
<organism evidence="13 14">
    <name type="scientific">Anopheles albimanus</name>
    <name type="common">New world malaria mosquito</name>
    <dbReference type="NCBI Taxonomy" id="7167"/>
    <lineage>
        <taxon>Eukaryota</taxon>
        <taxon>Metazoa</taxon>
        <taxon>Ecdysozoa</taxon>
        <taxon>Arthropoda</taxon>
        <taxon>Hexapoda</taxon>
        <taxon>Insecta</taxon>
        <taxon>Pterygota</taxon>
        <taxon>Neoptera</taxon>
        <taxon>Endopterygota</taxon>
        <taxon>Diptera</taxon>
        <taxon>Nematocera</taxon>
        <taxon>Culicoidea</taxon>
        <taxon>Culicidae</taxon>
        <taxon>Anophelinae</taxon>
        <taxon>Anopheles</taxon>
    </lineage>
</organism>
<proteinExistence type="inferred from homology"/>
<accession>A0A182FM09</accession>
<dbReference type="Pfam" id="PF18137">
    <property type="entry name" value="WHD_ORC"/>
    <property type="match status" value="1"/>
</dbReference>
<reference evidence="13 14" key="1">
    <citation type="journal article" date="2017" name="G3 (Bethesda)">
        <title>The Physical Genome Mapping of Anopheles albimanus Corrected Scaffold Misassemblies and Identified Interarm Rearrangements in Genus Anopheles.</title>
        <authorList>
            <person name="Artemov G.N."/>
            <person name="Peery A.N."/>
            <person name="Jiang X."/>
            <person name="Tu Z."/>
            <person name="Stegniy V.N."/>
            <person name="Sharakhova M.V."/>
            <person name="Sharakhov I.V."/>
        </authorList>
    </citation>
    <scope>NUCLEOTIDE SEQUENCE [LARGE SCALE GENOMIC DNA]</scope>
    <source>
        <strain evidence="13 14">ALBI9_A</strain>
    </source>
</reference>
<feature type="domain" description="Origin recognition complex subunit 3 winged helix C-terminal" evidence="11">
    <location>
        <begin position="589"/>
        <end position="698"/>
    </location>
</feature>
<dbReference type="InterPro" id="IPR020795">
    <property type="entry name" value="ORC3"/>
</dbReference>
<dbReference type="EnsemblMetazoa" id="AALB007568-RA">
    <property type="protein sequence ID" value="AALB007568-PA"/>
    <property type="gene ID" value="AALB007568"/>
</dbReference>
<dbReference type="STRING" id="7167.A0A182FM09"/>
<keyword evidence="6" id="KW-0238">DNA-binding</keyword>
<dbReference type="OrthoDB" id="10265211at2759"/>
<evidence type="ECO:0000256" key="2">
    <source>
        <dbReference type="ARBA" id="ARBA00010977"/>
    </source>
</evidence>
<comment type="subcellular location">
    <subcellularLocation>
        <location evidence="1">Nucleus</location>
    </subcellularLocation>
</comment>
<dbReference type="GO" id="GO:0006270">
    <property type="term" value="P:DNA replication initiation"/>
    <property type="evidence" value="ECO:0007669"/>
    <property type="project" value="TreeGrafter"/>
</dbReference>
<evidence type="ECO:0000256" key="7">
    <source>
        <dbReference type="ARBA" id="ARBA00023242"/>
    </source>
</evidence>
<keyword evidence="7" id="KW-0539">Nucleus</keyword>
<dbReference type="InterPro" id="IPR040855">
    <property type="entry name" value="ORC_WH_C"/>
</dbReference>
<dbReference type="InterPro" id="IPR045667">
    <property type="entry name" value="ORC3_N"/>
</dbReference>
<feature type="domain" description="Origin recognition complex subunit 3 N-terminal" evidence="10">
    <location>
        <begin position="3"/>
        <end position="309"/>
    </location>
</feature>
<comment type="function">
    <text evidence="9">Component of the origin recognition complex (ORC) that binds origins of replication. DNA-binding is ATP-dependent. The specific DNA sequences that define origins of replication have not been identified yet. ORC is required to assemble the pre-replication complex necessary to initiate DNA replication. Binds histone H3 and H4 trimethylation marks H3K9me3, H3K27me3 and H4K20me3.</text>
</comment>
<evidence type="ECO:0000256" key="8">
    <source>
        <dbReference type="ARBA" id="ARBA00026084"/>
    </source>
</evidence>
<dbReference type="GO" id="GO:0003688">
    <property type="term" value="F:DNA replication origin binding"/>
    <property type="evidence" value="ECO:0007669"/>
    <property type="project" value="TreeGrafter"/>
</dbReference>
<evidence type="ECO:0000256" key="9">
    <source>
        <dbReference type="ARBA" id="ARBA00045241"/>
    </source>
</evidence>
<evidence type="ECO:0000256" key="3">
    <source>
        <dbReference type="ARBA" id="ARBA00019085"/>
    </source>
</evidence>
<dbReference type="RefSeq" id="XP_035794783.1">
    <property type="nucleotide sequence ID" value="XM_035938890.1"/>
</dbReference>
<dbReference type="AlphaFoldDB" id="A0A182FM09"/>
<keyword evidence="14" id="KW-1185">Reference proteome</keyword>
<dbReference type="VEuPathDB" id="VectorBase:AALB007568"/>
<protein>
    <recommendedName>
        <fullName evidence="3">Origin recognition complex subunit 3</fullName>
    </recommendedName>
</protein>
<keyword evidence="4" id="KW-0597">Phosphoprotein</keyword>
<evidence type="ECO:0000256" key="5">
    <source>
        <dbReference type="ARBA" id="ARBA00022705"/>
    </source>
</evidence>
<dbReference type="PANTHER" id="PTHR12748:SF0">
    <property type="entry name" value="ORIGIN RECOGNITION COMPLEX SUBUNIT 3"/>
    <property type="match status" value="1"/>
</dbReference>
<dbReference type="Pfam" id="PF19675">
    <property type="entry name" value="ORC3_ins"/>
    <property type="match status" value="1"/>
</dbReference>
<evidence type="ECO:0000313" key="13">
    <source>
        <dbReference type="EnsemblMetazoa" id="AALB007568-PA"/>
    </source>
</evidence>
<feature type="domain" description="Origin recognition complex subunit 3 insertion" evidence="12">
    <location>
        <begin position="327"/>
        <end position="458"/>
    </location>
</feature>
<comment type="similarity">
    <text evidence="2">Belongs to the ORC3 family.</text>
</comment>
<evidence type="ECO:0000256" key="1">
    <source>
        <dbReference type="ARBA" id="ARBA00004123"/>
    </source>
</evidence>
<dbReference type="GO" id="GO:0031261">
    <property type="term" value="C:DNA replication preinitiation complex"/>
    <property type="evidence" value="ECO:0007669"/>
    <property type="project" value="TreeGrafter"/>
</dbReference>
<dbReference type="GO" id="GO:0005664">
    <property type="term" value="C:nuclear origin of replication recognition complex"/>
    <property type="evidence" value="ECO:0007669"/>
    <property type="project" value="InterPro"/>
</dbReference>
<reference evidence="13" key="2">
    <citation type="submission" date="2022-08" db="UniProtKB">
        <authorList>
            <consortium name="EnsemblMetazoa"/>
        </authorList>
    </citation>
    <scope>IDENTIFICATION</scope>
    <source>
        <strain evidence="13">STECLA/ALBI9_A</strain>
    </source>
</reference>
<evidence type="ECO:0000256" key="4">
    <source>
        <dbReference type="ARBA" id="ARBA00022553"/>
    </source>
</evidence>